<dbReference type="AlphaFoldDB" id="A0A1R1YKF6"/>
<evidence type="ECO:0000256" key="7">
    <source>
        <dbReference type="ARBA" id="ARBA00022777"/>
    </source>
</evidence>
<evidence type="ECO:0000256" key="2">
    <source>
        <dbReference type="ARBA" id="ARBA00013247"/>
    </source>
</evidence>
<dbReference type="SUPFAM" id="SSF53271">
    <property type="entry name" value="PRTase-like"/>
    <property type="match status" value="1"/>
</dbReference>
<evidence type="ECO:0000256" key="4">
    <source>
        <dbReference type="ARBA" id="ARBA00022723"/>
    </source>
</evidence>
<feature type="domain" description="Ribose-phosphate pyrophosphokinase N-terminal" evidence="11">
    <location>
        <begin position="5"/>
        <end position="95"/>
    </location>
</feature>
<dbReference type="SMART" id="SM01400">
    <property type="entry name" value="Pribosyltran_N"/>
    <property type="match status" value="1"/>
</dbReference>
<proteinExistence type="inferred from homology"/>
<dbReference type="CDD" id="cd06223">
    <property type="entry name" value="PRTases_typeI"/>
    <property type="match status" value="1"/>
</dbReference>
<evidence type="ECO:0000256" key="9">
    <source>
        <dbReference type="ARBA" id="ARBA00022842"/>
    </source>
</evidence>
<dbReference type="EC" id="2.7.6.1" evidence="2"/>
<evidence type="ECO:0000256" key="8">
    <source>
        <dbReference type="ARBA" id="ARBA00022840"/>
    </source>
</evidence>
<dbReference type="Gene3D" id="3.40.50.2020">
    <property type="match status" value="2"/>
</dbReference>
<dbReference type="InterPro" id="IPR005946">
    <property type="entry name" value="Rib-P_diPkinase"/>
</dbReference>
<dbReference type="GO" id="GO:0016301">
    <property type="term" value="F:kinase activity"/>
    <property type="evidence" value="ECO:0007669"/>
    <property type="project" value="UniProtKB-KW"/>
</dbReference>
<reference evidence="13" key="1">
    <citation type="submission" date="2017-01" db="EMBL/GenBank/DDBJ databases">
        <authorList>
            <person name="Wang Y."/>
            <person name="White M."/>
            <person name="Kvist S."/>
            <person name="Moncalvo J.-M."/>
        </authorList>
    </citation>
    <scope>NUCLEOTIDE SEQUENCE [LARGE SCALE GENOMIC DNA]</scope>
    <source>
        <strain evidence="13">ID-206-W2</strain>
    </source>
</reference>
<evidence type="ECO:0000313" key="13">
    <source>
        <dbReference type="Proteomes" id="UP000187429"/>
    </source>
</evidence>
<sequence>MKDIALISGSSHPELGERIAKYLGILATPAKLGKFSNQETNVEIQKSVRGKHVYILQTSCGKANDNLIELLIIIQACRFGSAKKISVVTPLLMYSIPFELKRQGVIQESCICSDGEIINHATLGYKSWEAKPGKLVTSLIEAAGADHLIAMDLHEPEYQGFFTVPVDVVYAEPVIIDYIKNNVPNYQNAIVVSPDAGGVKRAASICNKLDLNFALIHNNSSSTANRSSNTDNDSKREHISSTAQLISDTSINGSYLIGNVQNRPVIMIDDIGISGHTLVTASNLLQKNGCVNIYAIVIHGCFTENSIKLLENSPITKIACTNSIELSDSIINCKKIDIIDSSVILGETIRRTFNGESVSHMYSRDLYN</sequence>
<dbReference type="EMBL" id="LSSM01001031">
    <property type="protein sequence ID" value="OMJ27407.1"/>
    <property type="molecule type" value="Genomic_DNA"/>
</dbReference>
<dbReference type="GO" id="GO:0000287">
    <property type="term" value="F:magnesium ion binding"/>
    <property type="evidence" value="ECO:0007669"/>
    <property type="project" value="InterPro"/>
</dbReference>
<dbReference type="Pfam" id="PF13793">
    <property type="entry name" value="Pribosyltran_N"/>
    <property type="match status" value="1"/>
</dbReference>
<evidence type="ECO:0000256" key="5">
    <source>
        <dbReference type="ARBA" id="ARBA00022727"/>
    </source>
</evidence>
<dbReference type="PANTHER" id="PTHR10210">
    <property type="entry name" value="RIBOSE-PHOSPHATE DIPHOSPHOKINASE FAMILY MEMBER"/>
    <property type="match status" value="1"/>
</dbReference>
<dbReference type="GO" id="GO:0005524">
    <property type="term" value="F:ATP binding"/>
    <property type="evidence" value="ECO:0007669"/>
    <property type="project" value="UniProtKB-KW"/>
</dbReference>
<dbReference type="NCBIfam" id="TIGR01251">
    <property type="entry name" value="ribP_PPkin"/>
    <property type="match status" value="1"/>
</dbReference>
<dbReference type="PANTHER" id="PTHR10210:SF36">
    <property type="entry name" value="RIBOSE-PHOSPHATE PYROPHOSPHOKINASE 5"/>
    <property type="match status" value="1"/>
</dbReference>
<evidence type="ECO:0000256" key="10">
    <source>
        <dbReference type="ARBA" id="ARBA00049535"/>
    </source>
</evidence>
<dbReference type="InterPro" id="IPR029099">
    <property type="entry name" value="Pribosyltran_N"/>
</dbReference>
<evidence type="ECO:0000313" key="12">
    <source>
        <dbReference type="EMBL" id="OMJ27407.1"/>
    </source>
</evidence>
<dbReference type="InterPro" id="IPR029057">
    <property type="entry name" value="PRTase-like"/>
</dbReference>
<gene>
    <name evidence="12" type="ORF">AYI69_g3158</name>
</gene>
<evidence type="ECO:0000259" key="11">
    <source>
        <dbReference type="Pfam" id="PF13793"/>
    </source>
</evidence>
<organism evidence="12 13">
    <name type="scientific">Smittium culicis</name>
    <dbReference type="NCBI Taxonomy" id="133412"/>
    <lineage>
        <taxon>Eukaryota</taxon>
        <taxon>Fungi</taxon>
        <taxon>Fungi incertae sedis</taxon>
        <taxon>Zoopagomycota</taxon>
        <taxon>Kickxellomycotina</taxon>
        <taxon>Harpellomycetes</taxon>
        <taxon>Harpellales</taxon>
        <taxon>Legeriomycetaceae</taxon>
        <taxon>Smittium</taxon>
    </lineage>
</organism>
<protein>
    <recommendedName>
        <fullName evidence="2">ribose-phosphate diphosphokinase</fullName>
        <ecNumber evidence="2">2.7.6.1</ecNumber>
    </recommendedName>
</protein>
<evidence type="ECO:0000256" key="1">
    <source>
        <dbReference type="ARBA" id="ARBA00006478"/>
    </source>
</evidence>
<accession>A0A1R1YKF6</accession>
<comment type="caution">
    <text evidence="12">The sequence shown here is derived from an EMBL/GenBank/DDBJ whole genome shotgun (WGS) entry which is preliminary data.</text>
</comment>
<dbReference type="GO" id="GO:0004749">
    <property type="term" value="F:ribose phosphate diphosphokinase activity"/>
    <property type="evidence" value="ECO:0007669"/>
    <property type="project" value="UniProtKB-EC"/>
</dbReference>
<comment type="similarity">
    <text evidence="1">Belongs to the ribose-phosphate pyrophosphokinase family.</text>
</comment>
<evidence type="ECO:0000256" key="6">
    <source>
        <dbReference type="ARBA" id="ARBA00022741"/>
    </source>
</evidence>
<keyword evidence="3" id="KW-0808">Transferase</keyword>
<keyword evidence="5" id="KW-0545">Nucleotide biosynthesis</keyword>
<keyword evidence="8" id="KW-0067">ATP-binding</keyword>
<evidence type="ECO:0000256" key="3">
    <source>
        <dbReference type="ARBA" id="ARBA00022679"/>
    </source>
</evidence>
<dbReference type="GO" id="GO:0005737">
    <property type="term" value="C:cytoplasm"/>
    <property type="evidence" value="ECO:0007669"/>
    <property type="project" value="TreeGrafter"/>
</dbReference>
<dbReference type="Proteomes" id="UP000187429">
    <property type="component" value="Unassembled WGS sequence"/>
</dbReference>
<comment type="catalytic activity">
    <reaction evidence="10">
        <text>D-ribose 5-phosphate + ATP = 5-phospho-alpha-D-ribose 1-diphosphate + AMP + H(+)</text>
        <dbReference type="Rhea" id="RHEA:15609"/>
        <dbReference type="ChEBI" id="CHEBI:15378"/>
        <dbReference type="ChEBI" id="CHEBI:30616"/>
        <dbReference type="ChEBI" id="CHEBI:58017"/>
        <dbReference type="ChEBI" id="CHEBI:78346"/>
        <dbReference type="ChEBI" id="CHEBI:456215"/>
        <dbReference type="EC" id="2.7.6.1"/>
    </reaction>
</comment>
<dbReference type="InterPro" id="IPR000836">
    <property type="entry name" value="PRTase_dom"/>
</dbReference>
<keyword evidence="6" id="KW-0547">Nucleotide-binding</keyword>
<dbReference type="GO" id="GO:0002189">
    <property type="term" value="C:ribose phosphate diphosphokinase complex"/>
    <property type="evidence" value="ECO:0007669"/>
    <property type="project" value="TreeGrafter"/>
</dbReference>
<keyword evidence="9" id="KW-0460">Magnesium</keyword>
<keyword evidence="13" id="KW-1185">Reference proteome</keyword>
<dbReference type="Pfam" id="PF14572">
    <property type="entry name" value="Pribosyl_synth"/>
    <property type="match status" value="1"/>
</dbReference>
<dbReference type="GO" id="GO:0006015">
    <property type="term" value="P:5-phosphoribose 1-diphosphate biosynthetic process"/>
    <property type="evidence" value="ECO:0007669"/>
    <property type="project" value="TreeGrafter"/>
</dbReference>
<keyword evidence="4" id="KW-0479">Metal-binding</keyword>
<keyword evidence="7 12" id="KW-0418">Kinase</keyword>
<dbReference type="FunFam" id="3.40.50.2020:FF:000007">
    <property type="entry name" value="Ribose-phosphate pyrophosphokinase"/>
    <property type="match status" value="1"/>
</dbReference>
<name>A0A1R1YKF6_9FUNG</name>
<dbReference type="OrthoDB" id="413572at2759"/>
<dbReference type="GO" id="GO:0006164">
    <property type="term" value="P:purine nucleotide biosynthetic process"/>
    <property type="evidence" value="ECO:0007669"/>
    <property type="project" value="TreeGrafter"/>
</dbReference>